<evidence type="ECO:0000256" key="3">
    <source>
        <dbReference type="ARBA" id="ARBA00002823"/>
    </source>
</evidence>
<dbReference type="InterPro" id="IPR001394">
    <property type="entry name" value="Peptidase_C19_UCH"/>
</dbReference>
<keyword evidence="14" id="KW-0863">Zinc-finger</keyword>
<evidence type="ECO:0000256" key="13">
    <source>
        <dbReference type="ARBA" id="ARBA00023256"/>
    </source>
</evidence>
<feature type="region of interest" description="Disordered" evidence="15">
    <location>
        <begin position="378"/>
        <end position="466"/>
    </location>
</feature>
<keyword evidence="9" id="KW-0963">Cytoplasm</keyword>
<sequence>MDSANGSSSVDAAPSGAQNAVLKPSDPVPAGAVPVKGLDFDAFADRNVTVAELVQGMTNMGFQATSIGQAVDIVNGMRTWRHPESGERTTIFLGYTSNLISSGLRETLRWLVQHKHVSAIVTTAGGVEEDFIKCLGKTYLGSFSTPGASLRAQGMNRIGNLLVPNDNYCHFEDWVMPILNTMLEEQESSRASEEAIHWTPSKIINRLGKEINDESSVYYWAWKNDIPVFCPALTDGSLGDMLYFHTFKCSPQQLRVDIVEDIRKINTLAVRAKRTGMIILGGGIVKHHIANANLMRNGAESAVYINTAQEFDGSDAGARPDEAVSWGKIKADAASVKVYAEATVAFPLIVAATFAKVETESGKAATAAAAAAAAMDAPGEPQAPLARNPTPPIPPVLHIPTGLPPPQPQVRAPGSENISRDAHDRAEDSDHSDSDHDHDSESESGSEDAGTAPWSAINEDTTEPGEDEIVYIKRNAGFEPSATDDEYWQKMVFFDLNDPDLVPIEAGTIDWMLEHYNGTAENPNHESVMRSPIVKVGGYDWRIKFYPKGHRSEYLSVYLENVTIQSPEWEGTEDFVSPPFPFLQGQERIKKRRSVAAQLCIIMYNPADPRVFEYQAEAHQFHKKSADYGWRYFTKYSRYDFHIRQHGQRQAILRNDRLAFRAYIRVVDDPTGCKWEHGDPSPDMITSTTSLRPFTKSLTYIAAAVPLLHFQPFREWVKTLRGDKETRKYLQGLLLKMYTRKRSANFGRPSTQFPGDVLEMLWRLASRISVDFEGTEGSSKFKELVGGFHPEKGSACGANRLATKGHSSLQAAVDEHTKIKVITCPPLLTLELQRQEHDKKTRLWKKLVNKVEIPDHLTVSGVAYTLFAFITHCGPLSSSRYVPYVRPRGIGKGWYAYHDGRVTILTETEARGKHSGFKERFREPSPGSGYDSPFSQYNEHIDAEVTCAVMYVRNDIAPQAFNFPDTEEWSAPHANKDDYEDPVKTAVHEFFDQSQLTAAFQSNSTTISFEPGRTVAQADTPALQASTVALAPPLPRMDGEDVVMTDADDDSHFAAIEEGITEPTELSKGTHDWLGQHYYEGEYNEARHQHGGGHLIDVNGDEYLGQFDDGKKAGHGKIFYAASGQQYEGDWLEDLPHGHGKLTEASGNVYEGEFREGRKTGQFVLRGTVTEEDKGQCTICFDNEITTAFYDCGHVIACRNCAVQIDVCPVCRKRVLHKLQLYGVKVQVD</sequence>
<keyword evidence="12" id="KW-0520">NAD</keyword>
<dbReference type="Proteomes" id="UP000073492">
    <property type="component" value="Unassembled WGS sequence"/>
</dbReference>
<dbReference type="SUPFAM" id="SSF82185">
    <property type="entry name" value="Histone H3 K4-specific methyltransferase SET7/9 N-terminal domain"/>
    <property type="match status" value="1"/>
</dbReference>
<gene>
    <name evidence="18" type="ORF">AC579_5832</name>
</gene>
<dbReference type="PROSITE" id="PS50144">
    <property type="entry name" value="MATH"/>
    <property type="match status" value="1"/>
</dbReference>
<dbReference type="InterPro" id="IPR001841">
    <property type="entry name" value="Znf_RING"/>
</dbReference>
<dbReference type="AlphaFoldDB" id="A0A139ILE6"/>
<dbReference type="InterPro" id="IPR029035">
    <property type="entry name" value="DHS-like_NAD/FAD-binding_dom"/>
</dbReference>
<keyword evidence="10" id="KW-0808">Transferase</keyword>
<evidence type="ECO:0000256" key="2">
    <source>
        <dbReference type="ARBA" id="ARBA00001911"/>
    </source>
</evidence>
<evidence type="ECO:0000256" key="15">
    <source>
        <dbReference type="SAM" id="MobiDB-lite"/>
    </source>
</evidence>
<dbReference type="Gene3D" id="3.30.40.10">
    <property type="entry name" value="Zinc/RING finger domain, C3HC4 (zinc finger)"/>
    <property type="match status" value="1"/>
</dbReference>
<keyword evidence="11" id="KW-0677">Repeat</keyword>
<dbReference type="Pfam" id="PF13920">
    <property type="entry name" value="zf-C3HC4_3"/>
    <property type="match status" value="1"/>
</dbReference>
<dbReference type="SUPFAM" id="SSF52467">
    <property type="entry name" value="DHS-like NAD/FAD-binding domain"/>
    <property type="match status" value="1"/>
</dbReference>
<dbReference type="EC" id="2.5.1.46" evidence="7"/>
<evidence type="ECO:0000313" key="18">
    <source>
        <dbReference type="EMBL" id="KXT15617.1"/>
    </source>
</evidence>
<feature type="domain" description="RING-type" evidence="16">
    <location>
        <begin position="1177"/>
        <end position="1212"/>
    </location>
</feature>
<dbReference type="EMBL" id="LFZO01000054">
    <property type="protein sequence ID" value="KXT15617.1"/>
    <property type="molecule type" value="Genomic_DNA"/>
</dbReference>
<dbReference type="PROSITE" id="PS50089">
    <property type="entry name" value="ZF_RING_2"/>
    <property type="match status" value="1"/>
</dbReference>
<evidence type="ECO:0000256" key="6">
    <source>
        <dbReference type="ARBA" id="ARBA00009892"/>
    </source>
</evidence>
<proteinExistence type="inferred from homology"/>
<evidence type="ECO:0000256" key="14">
    <source>
        <dbReference type="PROSITE-ProRule" id="PRU00175"/>
    </source>
</evidence>
<accession>A0A139ILE6</accession>
<dbReference type="Pfam" id="PF01916">
    <property type="entry name" value="DS"/>
    <property type="match status" value="1"/>
</dbReference>
<keyword evidence="13" id="KW-0386">Hypusine biosynthesis</keyword>
<evidence type="ECO:0000313" key="19">
    <source>
        <dbReference type="Proteomes" id="UP000073492"/>
    </source>
</evidence>
<feature type="compositionally biased region" description="Pro residues" evidence="15">
    <location>
        <begin position="389"/>
        <end position="408"/>
    </location>
</feature>
<dbReference type="Gene3D" id="3.90.70.10">
    <property type="entry name" value="Cysteine proteinases"/>
    <property type="match status" value="1"/>
</dbReference>
<dbReference type="PANTHER" id="PTHR11703">
    <property type="entry name" value="DEOXYHYPUSINE SYNTHASE"/>
    <property type="match status" value="1"/>
</dbReference>
<comment type="subcellular location">
    <subcellularLocation>
        <location evidence="4">Cytoplasm</location>
    </subcellularLocation>
</comment>
<evidence type="ECO:0000256" key="8">
    <source>
        <dbReference type="ARBA" id="ARBA00020607"/>
    </source>
</evidence>
<dbReference type="SUPFAM" id="SSF57850">
    <property type="entry name" value="RING/U-box"/>
    <property type="match status" value="1"/>
</dbReference>
<dbReference type="SMART" id="SM00184">
    <property type="entry name" value="RING"/>
    <property type="match status" value="1"/>
</dbReference>
<feature type="compositionally biased region" description="Polar residues" evidence="15">
    <location>
        <begin position="1"/>
        <end position="10"/>
    </location>
</feature>
<evidence type="ECO:0000256" key="7">
    <source>
        <dbReference type="ARBA" id="ARBA00012683"/>
    </source>
</evidence>
<feature type="region of interest" description="Disordered" evidence="15">
    <location>
        <begin position="1"/>
        <end position="26"/>
    </location>
</feature>
<dbReference type="GO" id="GO:0034038">
    <property type="term" value="F:deoxyhypusine synthase activity"/>
    <property type="evidence" value="ECO:0007669"/>
    <property type="project" value="UniProtKB-EC"/>
</dbReference>
<dbReference type="GO" id="GO:0008270">
    <property type="term" value="F:zinc ion binding"/>
    <property type="evidence" value="ECO:0007669"/>
    <property type="project" value="UniProtKB-KW"/>
</dbReference>
<dbReference type="OrthoDB" id="294378at2759"/>
<feature type="domain" description="MATH" evidence="17">
    <location>
        <begin position="506"/>
        <end position="664"/>
    </location>
</feature>
<dbReference type="Gene3D" id="3.40.910.10">
    <property type="entry name" value="Deoxyhypusine synthase"/>
    <property type="match status" value="1"/>
</dbReference>
<dbReference type="InterPro" id="IPR003409">
    <property type="entry name" value="MORN"/>
</dbReference>
<comment type="pathway">
    <text evidence="5">Protein modification; eIF5A hypusination.</text>
</comment>
<dbReference type="GO" id="GO:0004843">
    <property type="term" value="F:cysteine-type deubiquitinase activity"/>
    <property type="evidence" value="ECO:0007669"/>
    <property type="project" value="InterPro"/>
</dbReference>
<keyword evidence="19" id="KW-1185">Reference proteome</keyword>
<dbReference type="NCBIfam" id="TIGR00321">
    <property type="entry name" value="dhys"/>
    <property type="match status" value="1"/>
</dbReference>
<comment type="function">
    <text evidence="3">Catalyzes the NAD-dependent oxidative cleavage of spermidine and the subsequent transfer of the butylamine moiety of spermidine to the epsilon-amino group of a specific lysine residue of the eIF-5A precursor protein to form the intermediate deoxyhypusine residue.</text>
</comment>
<reference evidence="18 19" key="1">
    <citation type="submission" date="2015-07" db="EMBL/GenBank/DDBJ databases">
        <title>Comparative genomics of the Sigatoka disease complex on banana suggests a link between parallel evolutionary changes in Pseudocercospora fijiensis and Pseudocercospora eumusae and increased virulence on the banana host.</title>
        <authorList>
            <person name="Chang T.-C."/>
            <person name="Salvucci A."/>
            <person name="Crous P.W."/>
            <person name="Stergiopoulos I."/>
        </authorList>
    </citation>
    <scope>NUCLEOTIDE SEQUENCE [LARGE SCALE GENOMIC DNA]</scope>
    <source>
        <strain evidence="18 19">CBS 116634</strain>
    </source>
</reference>
<dbReference type="InterPro" id="IPR008974">
    <property type="entry name" value="TRAF-like"/>
</dbReference>
<dbReference type="InterPro" id="IPR002773">
    <property type="entry name" value="Deoxyhypusine_synthase"/>
</dbReference>
<dbReference type="InterPro" id="IPR002083">
    <property type="entry name" value="MATH/TRAF_dom"/>
</dbReference>
<dbReference type="GO" id="GO:0016579">
    <property type="term" value="P:protein deubiquitination"/>
    <property type="evidence" value="ECO:0007669"/>
    <property type="project" value="InterPro"/>
</dbReference>
<evidence type="ECO:0000256" key="1">
    <source>
        <dbReference type="ARBA" id="ARBA00000952"/>
    </source>
</evidence>
<evidence type="ECO:0000256" key="10">
    <source>
        <dbReference type="ARBA" id="ARBA00022679"/>
    </source>
</evidence>
<evidence type="ECO:0000259" key="16">
    <source>
        <dbReference type="PROSITE" id="PS50089"/>
    </source>
</evidence>
<dbReference type="FunFam" id="3.40.910.10:FF:000003">
    <property type="entry name" value="Deoxyhypusine synthase"/>
    <property type="match status" value="1"/>
</dbReference>
<comment type="cofactor">
    <cofactor evidence="2">
        <name>NAD(+)</name>
        <dbReference type="ChEBI" id="CHEBI:57540"/>
    </cofactor>
</comment>
<dbReference type="Pfam" id="PF00443">
    <property type="entry name" value="UCH"/>
    <property type="match status" value="1"/>
</dbReference>
<dbReference type="GO" id="GO:0005737">
    <property type="term" value="C:cytoplasm"/>
    <property type="evidence" value="ECO:0007669"/>
    <property type="project" value="UniProtKB-SubCell"/>
</dbReference>
<protein>
    <recommendedName>
        <fullName evidence="8">Deoxyhypusine synthase</fullName>
        <ecNumber evidence="7">2.5.1.46</ecNumber>
    </recommendedName>
</protein>
<keyword evidence="14" id="KW-0479">Metal-binding</keyword>
<dbReference type="InterPro" id="IPR036982">
    <property type="entry name" value="Deoxyhypusine_synthase_sf"/>
</dbReference>
<feature type="compositionally biased region" description="Basic and acidic residues" evidence="15">
    <location>
        <begin position="418"/>
        <end position="441"/>
    </location>
</feature>
<dbReference type="InterPro" id="IPR038765">
    <property type="entry name" value="Papain-like_cys_pep_sf"/>
</dbReference>
<dbReference type="SUPFAM" id="SSF54001">
    <property type="entry name" value="Cysteine proteinases"/>
    <property type="match status" value="1"/>
</dbReference>
<comment type="caution">
    <text evidence="18">The sequence shown here is derived from an EMBL/GenBank/DDBJ whole genome shotgun (WGS) entry which is preliminary data.</text>
</comment>
<dbReference type="STRING" id="113226.A0A139ILE6"/>
<dbReference type="PANTHER" id="PTHR11703:SF0">
    <property type="entry name" value="DEOXYHYPUSINE SYNTHASE"/>
    <property type="match status" value="1"/>
</dbReference>
<evidence type="ECO:0000256" key="5">
    <source>
        <dbReference type="ARBA" id="ARBA00005041"/>
    </source>
</evidence>
<comment type="similarity">
    <text evidence="6">Belongs to the deoxyhypusine synthase family.</text>
</comment>
<name>A0A139ILE6_9PEZI</name>
<dbReference type="InterPro" id="IPR013083">
    <property type="entry name" value="Znf_RING/FYVE/PHD"/>
</dbReference>
<keyword evidence="14" id="KW-0862">Zinc</keyword>
<evidence type="ECO:0000256" key="11">
    <source>
        <dbReference type="ARBA" id="ARBA00022737"/>
    </source>
</evidence>
<evidence type="ECO:0000256" key="4">
    <source>
        <dbReference type="ARBA" id="ARBA00004496"/>
    </source>
</evidence>
<evidence type="ECO:0000256" key="12">
    <source>
        <dbReference type="ARBA" id="ARBA00023027"/>
    </source>
</evidence>
<comment type="catalytic activity">
    <reaction evidence="1">
        <text>[eIF5A protein]-L-lysine + spermidine = [eIF5A protein]-deoxyhypusine + propane-1,3-diamine</text>
        <dbReference type="Rhea" id="RHEA:33299"/>
        <dbReference type="Rhea" id="RHEA-COMP:10143"/>
        <dbReference type="Rhea" id="RHEA-COMP:10144"/>
        <dbReference type="ChEBI" id="CHEBI:29969"/>
        <dbReference type="ChEBI" id="CHEBI:57484"/>
        <dbReference type="ChEBI" id="CHEBI:57834"/>
        <dbReference type="ChEBI" id="CHEBI:82657"/>
        <dbReference type="EC" id="2.5.1.46"/>
    </reaction>
</comment>
<dbReference type="Gene3D" id="2.60.210.10">
    <property type="entry name" value="Apoptosis, Tumor Necrosis Factor Receptor Associated Protein 2, Chain A"/>
    <property type="match status" value="1"/>
</dbReference>
<dbReference type="SMART" id="SM00698">
    <property type="entry name" value="MORN"/>
    <property type="match status" value="3"/>
</dbReference>
<dbReference type="SUPFAM" id="SSF49599">
    <property type="entry name" value="TRAF domain-like"/>
    <property type="match status" value="1"/>
</dbReference>
<dbReference type="Pfam" id="PF02493">
    <property type="entry name" value="MORN"/>
    <property type="match status" value="3"/>
</dbReference>
<evidence type="ECO:0000256" key="9">
    <source>
        <dbReference type="ARBA" id="ARBA00022490"/>
    </source>
</evidence>
<evidence type="ECO:0000259" key="17">
    <source>
        <dbReference type="PROSITE" id="PS50144"/>
    </source>
</evidence>
<organism evidence="18 19">
    <name type="scientific">Pseudocercospora musae</name>
    <dbReference type="NCBI Taxonomy" id="113226"/>
    <lineage>
        <taxon>Eukaryota</taxon>
        <taxon>Fungi</taxon>
        <taxon>Dikarya</taxon>
        <taxon>Ascomycota</taxon>
        <taxon>Pezizomycotina</taxon>
        <taxon>Dothideomycetes</taxon>
        <taxon>Dothideomycetidae</taxon>
        <taxon>Mycosphaerellales</taxon>
        <taxon>Mycosphaerellaceae</taxon>
        <taxon>Pseudocercospora</taxon>
    </lineage>
</organism>